<feature type="transmembrane region" description="Helical" evidence="1">
    <location>
        <begin position="216"/>
        <end position="237"/>
    </location>
</feature>
<keyword evidence="1" id="KW-0472">Membrane</keyword>
<evidence type="ECO:0000256" key="1">
    <source>
        <dbReference type="SAM" id="Phobius"/>
    </source>
</evidence>
<feature type="domain" description="DUF5808" evidence="2">
    <location>
        <begin position="302"/>
        <end position="327"/>
    </location>
</feature>
<organism evidence="3 4">
    <name type="scientific">Caloramator quimbayensis</name>
    <dbReference type="NCBI Taxonomy" id="1147123"/>
    <lineage>
        <taxon>Bacteria</taxon>
        <taxon>Bacillati</taxon>
        <taxon>Bacillota</taxon>
        <taxon>Clostridia</taxon>
        <taxon>Eubacteriales</taxon>
        <taxon>Clostridiaceae</taxon>
        <taxon>Caloramator</taxon>
    </lineage>
</organism>
<feature type="transmembrane region" description="Helical" evidence="1">
    <location>
        <begin position="82"/>
        <end position="102"/>
    </location>
</feature>
<reference evidence="4" key="1">
    <citation type="submission" date="2017-02" db="EMBL/GenBank/DDBJ databases">
        <authorList>
            <person name="Varghese N."/>
            <person name="Submissions S."/>
        </authorList>
    </citation>
    <scope>NUCLEOTIDE SEQUENCE [LARGE SCALE GENOMIC DNA]</scope>
    <source>
        <strain evidence="4">USBA 833</strain>
    </source>
</reference>
<gene>
    <name evidence="3" type="ORF">SAMN05443428_102116</name>
</gene>
<dbReference type="AlphaFoldDB" id="A0A1T4WLW9"/>
<feature type="transmembrane region" description="Helical" evidence="1">
    <location>
        <begin position="58"/>
        <end position="76"/>
    </location>
</feature>
<dbReference type="RefSeq" id="WP_078695417.1">
    <property type="nucleotide sequence ID" value="NZ_FUYH01000002.1"/>
</dbReference>
<keyword evidence="1" id="KW-1133">Transmembrane helix</keyword>
<protein>
    <submittedName>
        <fullName evidence="3">Uncharacterized membrane protein</fullName>
    </submittedName>
</protein>
<evidence type="ECO:0000313" key="4">
    <source>
        <dbReference type="Proteomes" id="UP000190105"/>
    </source>
</evidence>
<feature type="transmembrane region" description="Helical" evidence="1">
    <location>
        <begin position="6"/>
        <end position="22"/>
    </location>
</feature>
<proteinExistence type="predicted"/>
<feature type="transmembrane region" description="Helical" evidence="1">
    <location>
        <begin position="168"/>
        <end position="188"/>
    </location>
</feature>
<dbReference type="Pfam" id="PF19124">
    <property type="entry name" value="DUF5808"/>
    <property type="match status" value="1"/>
</dbReference>
<sequence length="468" mass="54895">MFIFIILFVFFIMTISLYATYMDGTKPKGNIVLGVTLPYQNLKDDAVKKILMEYKRDINILSGILFSSSFITLLFQNYPSLIIIYMFVWFTLFFYLGNSIYMKNFRKLYKLKKVNGWFFGSTHIITIDTEVSRLKDKMPVSKLYFIPTFIISLMPFIIALFLKVEFKFYYIFYFLISVLTHLLLLYLYNLFTSKKSDVFSEDTKVNLYCNYVYKRYYSICYILLAFIESLCLMFIFLNILKIYINPIVLTAVVVVSTLFSTALIIYTQNKIKNMQNRILSISDNPLIVDNDEYWERGYYYNPNDSNLMVEKRIGYGLTINMAHRWGKIITFLTFSFIAAVIIPLSIMFIKFDTANFSMKITGDDVKISAPVYGYSFRISEIEKVEIIDKMPSKFKTNGVATSIYCLGNFNVEGYGPSKLFIYNKVPPFIAIKLKDRFVFLNSKDKDITLKYYRELIDKARTIKLQENS</sequence>
<dbReference type="Proteomes" id="UP000190105">
    <property type="component" value="Unassembled WGS sequence"/>
</dbReference>
<keyword evidence="1" id="KW-0812">Transmembrane</keyword>
<feature type="transmembrane region" description="Helical" evidence="1">
    <location>
        <begin position="143"/>
        <end position="162"/>
    </location>
</feature>
<feature type="transmembrane region" description="Helical" evidence="1">
    <location>
        <begin position="328"/>
        <end position="349"/>
    </location>
</feature>
<dbReference type="EMBL" id="FUYH01000002">
    <property type="protein sequence ID" value="SKA78333.1"/>
    <property type="molecule type" value="Genomic_DNA"/>
</dbReference>
<dbReference type="InterPro" id="IPR043831">
    <property type="entry name" value="DUF5808"/>
</dbReference>
<dbReference type="STRING" id="1147123.SAMN05443428_102116"/>
<evidence type="ECO:0000313" key="3">
    <source>
        <dbReference type="EMBL" id="SKA78333.1"/>
    </source>
</evidence>
<accession>A0A1T4WLW9</accession>
<name>A0A1T4WLW9_9CLOT</name>
<feature type="transmembrane region" description="Helical" evidence="1">
    <location>
        <begin position="243"/>
        <end position="267"/>
    </location>
</feature>
<keyword evidence="4" id="KW-1185">Reference proteome</keyword>
<evidence type="ECO:0000259" key="2">
    <source>
        <dbReference type="Pfam" id="PF19124"/>
    </source>
</evidence>